<dbReference type="SUPFAM" id="SSF52743">
    <property type="entry name" value="Subtilisin-like"/>
    <property type="match status" value="1"/>
</dbReference>
<dbReference type="CDD" id="cd04847">
    <property type="entry name" value="Peptidases_S8_Subtilisin_like_2"/>
    <property type="match status" value="1"/>
</dbReference>
<dbReference type="AlphaFoldDB" id="A0A9E8NAI6"/>
<evidence type="ECO:0000313" key="2">
    <source>
        <dbReference type="EMBL" id="WAC11512.1"/>
    </source>
</evidence>
<dbReference type="GO" id="GO:0006508">
    <property type="term" value="P:proteolysis"/>
    <property type="evidence" value="ECO:0007669"/>
    <property type="project" value="InterPro"/>
</dbReference>
<dbReference type="KEGG" id="dpf:ON006_27750"/>
<accession>A0A9E8NAI6</accession>
<dbReference type="Pfam" id="PF00082">
    <property type="entry name" value="Peptidase_S8"/>
    <property type="match status" value="1"/>
</dbReference>
<dbReference type="RefSeq" id="WP_244821443.1">
    <property type="nucleotide sequence ID" value="NZ_CP112998.1"/>
</dbReference>
<protein>
    <submittedName>
        <fullName evidence="2">S8 family peptidase</fullName>
    </submittedName>
</protein>
<name>A0A9E8NAI6_9BACT</name>
<keyword evidence="3" id="KW-1185">Reference proteome</keyword>
<evidence type="ECO:0000313" key="3">
    <source>
        <dbReference type="Proteomes" id="UP001164653"/>
    </source>
</evidence>
<dbReference type="Gene3D" id="3.40.50.200">
    <property type="entry name" value="Peptidase S8/S53 domain"/>
    <property type="match status" value="1"/>
</dbReference>
<organism evidence="2 3">
    <name type="scientific">Dyadobacter pollutisoli</name>
    <dbReference type="NCBI Taxonomy" id="2910158"/>
    <lineage>
        <taxon>Bacteria</taxon>
        <taxon>Pseudomonadati</taxon>
        <taxon>Bacteroidota</taxon>
        <taxon>Cytophagia</taxon>
        <taxon>Cytophagales</taxon>
        <taxon>Spirosomataceae</taxon>
        <taxon>Dyadobacter</taxon>
    </lineage>
</organism>
<dbReference type="InterPro" id="IPR034074">
    <property type="entry name" value="Y4bN_pept_dom"/>
</dbReference>
<dbReference type="EMBL" id="CP112998">
    <property type="protein sequence ID" value="WAC11512.1"/>
    <property type="molecule type" value="Genomic_DNA"/>
</dbReference>
<feature type="domain" description="Peptidase S8/S53" evidence="1">
    <location>
        <begin position="306"/>
        <end position="640"/>
    </location>
</feature>
<proteinExistence type="predicted"/>
<dbReference type="Proteomes" id="UP001164653">
    <property type="component" value="Chromosome"/>
</dbReference>
<reference evidence="2" key="1">
    <citation type="submission" date="2022-11" db="EMBL/GenBank/DDBJ databases">
        <title>Dyadobacter pollutisoli sp. nov., isolated from plastic dumped soil.</title>
        <authorList>
            <person name="Kim J.M."/>
            <person name="Kim K.R."/>
            <person name="Lee J.K."/>
            <person name="Hao L."/>
            <person name="Jeon C.O."/>
        </authorList>
    </citation>
    <scope>NUCLEOTIDE SEQUENCE</scope>
    <source>
        <strain evidence="2">U1</strain>
    </source>
</reference>
<gene>
    <name evidence="2" type="ORF">ON006_27750</name>
</gene>
<dbReference type="InterPro" id="IPR036852">
    <property type="entry name" value="Peptidase_S8/S53_dom_sf"/>
</dbReference>
<sequence length="847" mass="95312">MANIEPKPHVYLGNKYSTALPYKYPTTVVGPSLEVKNQTRAIHGQALIRQLNSFREQFRINAELDLPPEIVRDDVIYIEFTSEWGYALQFESLDQDTTRTYDFQLLTTRVEKGIVNGNEMTRFHATVLVKQGAISAFIRKIEQYLVENIFKKDPDTDEKIDTGNPKNYKLVNNISSIRLATLRSFWADEPEIPFPNTNDSIWWEVWFRKSSNDRENIGRALNNLEAVGCIIGRSELVLTEHRVRLVKATIGQLTQSLLFLDSLAELRKPQEVADFISHRNVNNIDRKEYLEDLIQRTEISDDLLPVLVCILDSGVNNQHPVLSQLMPDEFLYTYNEAWGVGDGAGNGGHGTAVAALAIYGDFVDALSNAASIVVRHSVESYKIYQDNDANDPDLYAAITEGAVNTPLIDRPENQRVYCLTVTDKTLAFRGRPSAWSAAIDKIVLGLSFDPFYPQIMVISSGNVSLQRHEDYPGVNRDESIHDPAQAYNAIAVGAYTRKDRIDAATGLTALAPNGGMSPCNSTSLNWETQWPNKPDVVFEGGNSSTDGTSVSDHDSLKLFSADSEYPNYVFRPFGDTSASAALAAKMIAELRSSFPDLWPETIRALLIHSANWTTIMADPQAIRRFNETQKRELLRTFGYGVPNLERALNSATNSVTLIAEREIKPFKRVGQTVSFDEYHLYTLPWPADVLRDLGEADATLIITLSYYIEPNPGGKRYLKNYHYHSHGLDFAVIKAGEPVRIFERRVSAVTEIPNDERNGIGEPWTIGRLGSKGSIRKDYITMSAVEMSERNIIAIFPKNGWYRTRKKLKRFDSRVRYSLIVTIETPEMDIYTPVSNRISNEVPATPA</sequence>
<dbReference type="GO" id="GO:0004252">
    <property type="term" value="F:serine-type endopeptidase activity"/>
    <property type="evidence" value="ECO:0007669"/>
    <property type="project" value="InterPro"/>
</dbReference>
<dbReference type="InterPro" id="IPR000209">
    <property type="entry name" value="Peptidase_S8/S53_dom"/>
</dbReference>
<evidence type="ECO:0000259" key="1">
    <source>
        <dbReference type="Pfam" id="PF00082"/>
    </source>
</evidence>